<protein>
    <submittedName>
        <fullName evidence="6">Helix-turn-helix domain-containing protein</fullName>
    </submittedName>
</protein>
<dbReference type="PANTHER" id="PTHR43280:SF2">
    <property type="entry name" value="HTH-TYPE TRANSCRIPTIONAL REGULATOR EXSA"/>
    <property type="match status" value="1"/>
</dbReference>
<dbReference type="RefSeq" id="WP_262687391.1">
    <property type="nucleotide sequence ID" value="NZ_JAOQIO010000106.1"/>
</dbReference>
<evidence type="ECO:0000313" key="6">
    <source>
        <dbReference type="EMBL" id="MCU6796552.1"/>
    </source>
</evidence>
<feature type="transmembrane region" description="Helical" evidence="4">
    <location>
        <begin position="297"/>
        <end position="318"/>
    </location>
</feature>
<keyword evidence="3" id="KW-0804">Transcription</keyword>
<evidence type="ECO:0000256" key="3">
    <source>
        <dbReference type="ARBA" id="ARBA00023163"/>
    </source>
</evidence>
<name>A0ABT2UPS4_9BACL</name>
<dbReference type="InterPro" id="IPR041522">
    <property type="entry name" value="CdaR_GGDEF"/>
</dbReference>
<dbReference type="PROSITE" id="PS00041">
    <property type="entry name" value="HTH_ARAC_FAMILY_1"/>
    <property type="match status" value="1"/>
</dbReference>
<keyword evidence="2" id="KW-0238">DNA-binding</keyword>
<dbReference type="PANTHER" id="PTHR43280">
    <property type="entry name" value="ARAC-FAMILY TRANSCRIPTIONAL REGULATOR"/>
    <property type="match status" value="1"/>
</dbReference>
<dbReference type="Pfam" id="PF12833">
    <property type="entry name" value="HTH_18"/>
    <property type="match status" value="1"/>
</dbReference>
<dbReference type="Proteomes" id="UP001652445">
    <property type="component" value="Unassembled WGS sequence"/>
</dbReference>
<keyword evidence="4" id="KW-1133">Transmembrane helix</keyword>
<dbReference type="EMBL" id="JAOQIO010000106">
    <property type="protein sequence ID" value="MCU6796552.1"/>
    <property type="molecule type" value="Genomic_DNA"/>
</dbReference>
<gene>
    <name evidence="6" type="ORF">OB236_30950</name>
</gene>
<keyword evidence="7" id="KW-1185">Reference proteome</keyword>
<evidence type="ECO:0000313" key="7">
    <source>
        <dbReference type="Proteomes" id="UP001652445"/>
    </source>
</evidence>
<feature type="domain" description="HTH araC/xylS-type" evidence="5">
    <location>
        <begin position="642"/>
        <end position="739"/>
    </location>
</feature>
<keyword evidence="4" id="KW-0472">Membrane</keyword>
<keyword evidence="1" id="KW-0805">Transcription regulation</keyword>
<keyword evidence="4" id="KW-0812">Transmembrane</keyword>
<evidence type="ECO:0000259" key="5">
    <source>
        <dbReference type="PROSITE" id="PS01124"/>
    </source>
</evidence>
<reference evidence="6 7" key="1">
    <citation type="submission" date="2022-09" db="EMBL/GenBank/DDBJ databases">
        <authorList>
            <person name="Han X.L."/>
            <person name="Wang Q."/>
            <person name="Lu T."/>
        </authorList>
    </citation>
    <scope>NUCLEOTIDE SEQUENCE [LARGE SCALE GENOMIC DNA]</scope>
    <source>
        <strain evidence="6 7">WQ 127069</strain>
    </source>
</reference>
<evidence type="ECO:0000256" key="2">
    <source>
        <dbReference type="ARBA" id="ARBA00023125"/>
    </source>
</evidence>
<dbReference type="InterPro" id="IPR018060">
    <property type="entry name" value="HTH_AraC"/>
</dbReference>
<comment type="caution">
    <text evidence="6">The sequence shown here is derived from an EMBL/GenBank/DDBJ whole genome shotgun (WGS) entry which is preliminary data.</text>
</comment>
<dbReference type="PROSITE" id="PS01124">
    <property type="entry name" value="HTH_ARAC_FAMILY_2"/>
    <property type="match status" value="1"/>
</dbReference>
<dbReference type="InterPro" id="IPR009057">
    <property type="entry name" value="Homeodomain-like_sf"/>
</dbReference>
<evidence type="ECO:0000256" key="1">
    <source>
        <dbReference type="ARBA" id="ARBA00023015"/>
    </source>
</evidence>
<dbReference type="SMART" id="SM00342">
    <property type="entry name" value="HTH_ARAC"/>
    <property type="match status" value="1"/>
</dbReference>
<dbReference type="Gene3D" id="1.10.10.60">
    <property type="entry name" value="Homeodomain-like"/>
    <property type="match status" value="2"/>
</dbReference>
<proteinExistence type="predicted"/>
<organism evidence="6 7">
    <name type="scientific">Paenibacillus baimaensis</name>
    <dbReference type="NCBI Taxonomy" id="2982185"/>
    <lineage>
        <taxon>Bacteria</taxon>
        <taxon>Bacillati</taxon>
        <taxon>Bacillota</taxon>
        <taxon>Bacilli</taxon>
        <taxon>Bacillales</taxon>
        <taxon>Paenibacillaceae</taxon>
        <taxon>Paenibacillus</taxon>
    </lineage>
</organism>
<accession>A0ABT2UPS4</accession>
<evidence type="ECO:0000256" key="4">
    <source>
        <dbReference type="SAM" id="Phobius"/>
    </source>
</evidence>
<dbReference type="InterPro" id="IPR018062">
    <property type="entry name" value="HTH_AraC-typ_CS"/>
</dbReference>
<sequence length="741" mass="85289">MNIRDVHGMKATYFYRFIWFGCLSVCVPIMLAGFVYYQFSMKGGIESIQSDNQTSLTMVEQFTEKVMRDVVDRSFHLAFDSMITDSFNLPDYQTNYVAQMELLNKISLEKYQNNLIGNIYYYNNNAQFVLSTEAGHQQKADFKYKKDIEQLEKSNQQGQWIYLPESKLNGYISFAMKLPTLASGESQGLLVIQVDVSQIKKYVADVSMLAKTESIIAIDEQHRVLFQIQKGSDTHSYYNGEVIQTILSDQRKKDSFKAEDSHGEPLYYSYIKSTSGNIYISVYPNQAIAKELGWIRWMTIAAVLVLLSVGILLTVITLKRAYNPIGQLVEHLHIEKKTLGEQLDRSIPPLLERLLQQWLAGNYIHSPTLYDECRKYGIPVDHTYVVVLVVKVEKLFNEERFRPEDKPMITFAVTNVMGELLSSHPTLRGNVLHDHQGQGTAILYFDKDASLNSNINETKQFAESVRAALLKYLKLQVSVGIGRFYPHIADIRVSYRESKLSLQYRLYKEDESVLYIADLESTQKLLPFSYPRAIESSIVESLALGDLKQAKSSMEEFTHALQPSESYAISSQSYHMLLAVIIASIEHKGGGIPDMLEYDLFDQLRVRETRAEMRDWFSEYLFPLYEKIANDNYNTSGKIIAQKVRRYIIDNVSREISLAECADLFHITPAYLSRLFKKEFGESFIDYVTECKMNEARRLLTATDQNISQIAEAVGYSHRNFNRVFQRLLKTSPSNYRTNYR</sequence>
<feature type="transmembrane region" description="Helical" evidence="4">
    <location>
        <begin position="17"/>
        <end position="37"/>
    </location>
</feature>
<dbReference type="Pfam" id="PF17853">
    <property type="entry name" value="GGDEF_2"/>
    <property type="match status" value="1"/>
</dbReference>
<dbReference type="SUPFAM" id="SSF46689">
    <property type="entry name" value="Homeodomain-like"/>
    <property type="match status" value="2"/>
</dbReference>